<evidence type="ECO:0000259" key="4">
    <source>
        <dbReference type="SMART" id="SM00827"/>
    </source>
</evidence>
<dbReference type="OrthoDB" id="9805460at2"/>
<dbReference type="STRING" id="1940790.L21SP3_00201"/>
<dbReference type="SMART" id="SM00827">
    <property type="entry name" value="PKS_AT"/>
    <property type="match status" value="1"/>
</dbReference>
<feature type="active site" evidence="3">
    <location>
        <position position="200"/>
    </location>
</feature>
<name>A0A1Q2HMD3_9BACT</name>
<dbReference type="InterPro" id="IPR004410">
    <property type="entry name" value="Malonyl_CoA-ACP_transAc_FabD"/>
</dbReference>
<dbReference type="EC" id="2.3.1.39" evidence="2"/>
<dbReference type="PIRSF" id="PIRSF000446">
    <property type="entry name" value="Mct"/>
    <property type="match status" value="1"/>
</dbReference>
<comment type="catalytic activity">
    <reaction evidence="2">
        <text>holo-[ACP] + malonyl-CoA = malonyl-[ACP] + CoA</text>
        <dbReference type="Rhea" id="RHEA:41792"/>
        <dbReference type="Rhea" id="RHEA-COMP:9623"/>
        <dbReference type="Rhea" id="RHEA-COMP:9685"/>
        <dbReference type="ChEBI" id="CHEBI:57287"/>
        <dbReference type="ChEBI" id="CHEBI:57384"/>
        <dbReference type="ChEBI" id="CHEBI:64479"/>
        <dbReference type="ChEBI" id="CHEBI:78449"/>
        <dbReference type="EC" id="2.3.1.39"/>
    </reaction>
</comment>
<evidence type="ECO:0000313" key="5">
    <source>
        <dbReference type="EMBL" id="AQQ08425.1"/>
    </source>
</evidence>
<feature type="domain" description="Malonyl-CoA:ACP transacylase (MAT)" evidence="4">
    <location>
        <begin position="6"/>
        <end position="301"/>
    </location>
</feature>
<dbReference type="Proteomes" id="UP000188273">
    <property type="component" value="Chromosome"/>
</dbReference>
<dbReference type="AlphaFoldDB" id="A0A1Q2HMD3"/>
<proteinExistence type="inferred from homology"/>
<dbReference type="KEGG" id="pbu:L21SP3_00201"/>
<dbReference type="Gene3D" id="3.30.70.250">
    <property type="entry name" value="Malonyl-CoA ACP transacylase, ACP-binding"/>
    <property type="match status" value="1"/>
</dbReference>
<protein>
    <recommendedName>
        <fullName evidence="1 2">Malonyl CoA-acyl carrier protein transacylase</fullName>
        <ecNumber evidence="2">2.3.1.39</ecNumber>
    </recommendedName>
</protein>
<evidence type="ECO:0000313" key="6">
    <source>
        <dbReference type="Proteomes" id="UP000188273"/>
    </source>
</evidence>
<keyword evidence="2 5" id="KW-0012">Acyltransferase</keyword>
<feature type="active site" evidence="3">
    <location>
        <position position="91"/>
    </location>
</feature>
<comment type="similarity">
    <text evidence="2">Belongs to the fabD family.</text>
</comment>
<dbReference type="InterPro" id="IPR014043">
    <property type="entry name" value="Acyl_transferase_dom"/>
</dbReference>
<dbReference type="InterPro" id="IPR016036">
    <property type="entry name" value="Malonyl_transacylase_ACP-bd"/>
</dbReference>
<evidence type="ECO:0000256" key="2">
    <source>
        <dbReference type="PIRNR" id="PIRNR000446"/>
    </source>
</evidence>
<gene>
    <name evidence="5" type="primary">fabD</name>
    <name evidence="5" type="ORF">L21SP3_00201</name>
</gene>
<dbReference type="GO" id="GO:0004314">
    <property type="term" value="F:[acyl-carrier-protein] S-malonyltransferase activity"/>
    <property type="evidence" value="ECO:0007669"/>
    <property type="project" value="UniProtKB-EC"/>
</dbReference>
<dbReference type="InterPro" id="IPR052760">
    <property type="entry name" value="Mitochondrial_malonyltrans"/>
</dbReference>
<dbReference type="Gene3D" id="3.40.366.10">
    <property type="entry name" value="Malonyl-Coenzyme A Acyl Carrier Protein, domain 2"/>
    <property type="match status" value="1"/>
</dbReference>
<keyword evidence="6" id="KW-1185">Reference proteome</keyword>
<dbReference type="Pfam" id="PF00698">
    <property type="entry name" value="Acyl_transf_1"/>
    <property type="match status" value="1"/>
</dbReference>
<dbReference type="InterPro" id="IPR001227">
    <property type="entry name" value="Ac_transferase_dom_sf"/>
</dbReference>
<dbReference type="NCBIfam" id="TIGR00128">
    <property type="entry name" value="fabD"/>
    <property type="match status" value="1"/>
</dbReference>
<dbReference type="EMBL" id="CP019633">
    <property type="protein sequence ID" value="AQQ08425.1"/>
    <property type="molecule type" value="Genomic_DNA"/>
</dbReference>
<evidence type="ECO:0000256" key="1">
    <source>
        <dbReference type="ARBA" id="ARBA00018953"/>
    </source>
</evidence>
<dbReference type="SUPFAM" id="SSF52151">
    <property type="entry name" value="FabD/lysophospholipase-like"/>
    <property type="match status" value="1"/>
</dbReference>
<keyword evidence="2 5" id="KW-0808">Transferase</keyword>
<accession>A0A1Q2HMD3</accession>
<reference evidence="6" key="1">
    <citation type="submission" date="2017-02" db="EMBL/GenBank/DDBJ databases">
        <title>Comparative genomics and description of representatives of a novel lineage of planctomycetes thriving in anoxic sediments.</title>
        <authorList>
            <person name="Spring S."/>
            <person name="Bunk B."/>
            <person name="Sproer C."/>
            <person name="Klenk H.-P."/>
        </authorList>
    </citation>
    <scope>NUCLEOTIDE SEQUENCE [LARGE SCALE GENOMIC DNA]</scope>
    <source>
        <strain evidence="6">L21-RPul-D3</strain>
    </source>
</reference>
<sequence>MSTAFIFPGQGAQIVGMGRQTAEDFPEAKEIFQRADEAVGWKVSQYCFEGPQDELNKTSISQPAIFAASAAMLEVIKNRTELKPDVTAGLSLGEYTALYSAGMLSFEDAAVLVQQRGEAMQKAAENSSGSMLSVLKLDEDKVMQAVEKARQGDTLVAANFNCPGQIVLSGSPEACKRAAEIAGELGALKTVELAVAGAFHSPLMQPAAETLKEALESKQITQSDVKVISNASAEYYSSAQQVREGLCKQLTSSVLWQRCMERLIEDGTDEFYEIGPGRVLTGLMKKIDRKQKVTNLSNSDLIKKFIESIED</sequence>
<organism evidence="5 6">
    <name type="scientific">Sedimentisphaera cyanobacteriorum</name>
    <dbReference type="NCBI Taxonomy" id="1940790"/>
    <lineage>
        <taxon>Bacteria</taxon>
        <taxon>Pseudomonadati</taxon>
        <taxon>Planctomycetota</taxon>
        <taxon>Phycisphaerae</taxon>
        <taxon>Sedimentisphaerales</taxon>
        <taxon>Sedimentisphaeraceae</taxon>
        <taxon>Sedimentisphaera</taxon>
    </lineage>
</organism>
<dbReference type="PANTHER" id="PTHR47170:SF2">
    <property type="entry name" value="MALONYL-COA:ACP TRANSACYLASE (MAT) DOMAIN-CONTAINING PROTEIN"/>
    <property type="match status" value="1"/>
</dbReference>
<dbReference type="RefSeq" id="WP_077538699.1">
    <property type="nucleotide sequence ID" value="NZ_CP019633.1"/>
</dbReference>
<dbReference type="SUPFAM" id="SSF55048">
    <property type="entry name" value="Probable ACP-binding domain of malonyl-CoA ACP transacylase"/>
    <property type="match status" value="1"/>
</dbReference>
<dbReference type="InterPro" id="IPR024925">
    <property type="entry name" value="Malonyl_CoA-ACP_transAc"/>
</dbReference>
<evidence type="ECO:0000256" key="3">
    <source>
        <dbReference type="PIRSR" id="PIRSR000446-1"/>
    </source>
</evidence>
<dbReference type="PANTHER" id="PTHR47170">
    <property type="entry name" value="MALONYL-COA ACP TRANSACYLASE, ACP-BINDING"/>
    <property type="match status" value="1"/>
</dbReference>
<dbReference type="InterPro" id="IPR016035">
    <property type="entry name" value="Acyl_Trfase/lysoPLipase"/>
</dbReference>